<comment type="caution">
    <text evidence="9">The sequence shown here is derived from an EMBL/GenBank/DDBJ whole genome shotgun (WGS) entry which is preliminary data.</text>
</comment>
<feature type="transmembrane region" description="Helical" evidence="7">
    <location>
        <begin position="214"/>
        <end position="234"/>
    </location>
</feature>
<proteinExistence type="predicted"/>
<dbReference type="Gene3D" id="1.20.1250.20">
    <property type="entry name" value="MFS general substrate transporter like domains"/>
    <property type="match status" value="1"/>
</dbReference>
<feature type="transmembrane region" description="Helical" evidence="7">
    <location>
        <begin position="161"/>
        <end position="180"/>
    </location>
</feature>
<evidence type="ECO:0000256" key="7">
    <source>
        <dbReference type="SAM" id="Phobius"/>
    </source>
</evidence>
<dbReference type="InterPro" id="IPR036259">
    <property type="entry name" value="MFS_trans_sf"/>
</dbReference>
<keyword evidence="5 7" id="KW-0472">Membrane</keyword>
<feature type="domain" description="Major facilitator superfamily (MFS) profile" evidence="8">
    <location>
        <begin position="6"/>
        <end position="389"/>
    </location>
</feature>
<evidence type="ECO:0000256" key="6">
    <source>
        <dbReference type="SAM" id="MobiDB-lite"/>
    </source>
</evidence>
<keyword evidence="2" id="KW-1003">Cell membrane</keyword>
<dbReference type="InterPro" id="IPR001958">
    <property type="entry name" value="Tet-R_TetA/multi-R_MdtG-like"/>
</dbReference>
<evidence type="ECO:0000256" key="2">
    <source>
        <dbReference type="ARBA" id="ARBA00022475"/>
    </source>
</evidence>
<dbReference type="InterPro" id="IPR020846">
    <property type="entry name" value="MFS_dom"/>
</dbReference>
<reference evidence="9" key="1">
    <citation type="submission" date="2022-08" db="EMBL/GenBank/DDBJ databases">
        <title>Genomic Encyclopedia of Type Strains, Phase V (KMG-V): Genome sequencing to study the core and pangenomes of soil and plant-associated prokaryotes.</title>
        <authorList>
            <person name="Whitman W."/>
        </authorList>
    </citation>
    <scope>NUCLEOTIDE SEQUENCE</scope>
    <source>
        <strain evidence="9">SP2017</strain>
    </source>
</reference>
<feature type="transmembrane region" description="Helical" evidence="7">
    <location>
        <begin position="246"/>
        <end position="267"/>
    </location>
</feature>
<dbReference type="GO" id="GO:0005886">
    <property type="term" value="C:plasma membrane"/>
    <property type="evidence" value="ECO:0007669"/>
    <property type="project" value="UniProtKB-SubCell"/>
</dbReference>
<feature type="transmembrane region" description="Helical" evidence="7">
    <location>
        <begin position="105"/>
        <end position="125"/>
    </location>
</feature>
<dbReference type="InterPro" id="IPR050189">
    <property type="entry name" value="MFS_Efflux_Transporters"/>
</dbReference>
<evidence type="ECO:0000313" key="10">
    <source>
        <dbReference type="Proteomes" id="UP001155010"/>
    </source>
</evidence>
<feature type="region of interest" description="Disordered" evidence="6">
    <location>
        <begin position="184"/>
        <end position="205"/>
    </location>
</feature>
<evidence type="ECO:0000256" key="4">
    <source>
        <dbReference type="ARBA" id="ARBA00022989"/>
    </source>
</evidence>
<dbReference type="PRINTS" id="PR01035">
    <property type="entry name" value="TCRTETA"/>
</dbReference>
<dbReference type="Proteomes" id="UP001155010">
    <property type="component" value="Unassembled WGS sequence"/>
</dbReference>
<dbReference type="SUPFAM" id="SSF103473">
    <property type="entry name" value="MFS general substrate transporter"/>
    <property type="match status" value="1"/>
</dbReference>
<keyword evidence="4 7" id="KW-1133">Transmembrane helix</keyword>
<feature type="compositionally biased region" description="Low complexity" evidence="6">
    <location>
        <begin position="184"/>
        <end position="199"/>
    </location>
</feature>
<evidence type="ECO:0000313" key="9">
    <source>
        <dbReference type="EMBL" id="MCS3951816.1"/>
    </source>
</evidence>
<organism evidence="9 10">
    <name type="scientific">Salinibacter ruber</name>
    <dbReference type="NCBI Taxonomy" id="146919"/>
    <lineage>
        <taxon>Bacteria</taxon>
        <taxon>Pseudomonadati</taxon>
        <taxon>Rhodothermota</taxon>
        <taxon>Rhodothermia</taxon>
        <taxon>Rhodothermales</taxon>
        <taxon>Salinibacteraceae</taxon>
        <taxon>Salinibacter</taxon>
    </lineage>
</organism>
<dbReference type="CDD" id="cd17473">
    <property type="entry name" value="MFS_arabinose_efflux_permease_like"/>
    <property type="match status" value="1"/>
</dbReference>
<feature type="transmembrane region" description="Helical" evidence="7">
    <location>
        <begin position="367"/>
        <end position="389"/>
    </location>
</feature>
<evidence type="ECO:0000256" key="3">
    <source>
        <dbReference type="ARBA" id="ARBA00022692"/>
    </source>
</evidence>
<protein>
    <submittedName>
        <fullName evidence="9">MFS family permease</fullName>
    </submittedName>
</protein>
<evidence type="ECO:0000256" key="1">
    <source>
        <dbReference type="ARBA" id="ARBA00004651"/>
    </source>
</evidence>
<dbReference type="GO" id="GO:0022857">
    <property type="term" value="F:transmembrane transporter activity"/>
    <property type="evidence" value="ECO:0007669"/>
    <property type="project" value="InterPro"/>
</dbReference>
<dbReference type="InterPro" id="IPR011701">
    <property type="entry name" value="MFS"/>
</dbReference>
<dbReference type="PANTHER" id="PTHR43124">
    <property type="entry name" value="PURINE EFFLUX PUMP PBUE"/>
    <property type="match status" value="1"/>
</dbReference>
<accession>A0A9X2ZS71</accession>
<name>A0A9X2ZS71_9BACT</name>
<dbReference type="RefSeq" id="WP_208423785.1">
    <property type="nucleotide sequence ID" value="NZ_JANTZN010000005.1"/>
</dbReference>
<gene>
    <name evidence="9" type="ORF">GGP83_001768</name>
</gene>
<dbReference type="PANTHER" id="PTHR43124:SF3">
    <property type="entry name" value="CHLORAMPHENICOL EFFLUX PUMP RV0191"/>
    <property type="match status" value="1"/>
</dbReference>
<evidence type="ECO:0000256" key="5">
    <source>
        <dbReference type="ARBA" id="ARBA00023136"/>
    </source>
</evidence>
<dbReference type="PROSITE" id="PS50850">
    <property type="entry name" value="MFS"/>
    <property type="match status" value="1"/>
</dbReference>
<feature type="transmembrane region" description="Helical" evidence="7">
    <location>
        <begin position="279"/>
        <end position="297"/>
    </location>
</feature>
<dbReference type="Pfam" id="PF07690">
    <property type="entry name" value="MFS_1"/>
    <property type="match status" value="1"/>
</dbReference>
<feature type="transmembrane region" description="Helical" evidence="7">
    <location>
        <begin position="44"/>
        <end position="63"/>
    </location>
</feature>
<feature type="transmembrane region" description="Helical" evidence="7">
    <location>
        <begin position="137"/>
        <end position="155"/>
    </location>
</feature>
<feature type="transmembrane region" description="Helical" evidence="7">
    <location>
        <begin position="75"/>
        <end position="99"/>
    </location>
</feature>
<dbReference type="EMBL" id="JANUBB010000006">
    <property type="protein sequence ID" value="MCS3951816.1"/>
    <property type="molecule type" value="Genomic_DNA"/>
</dbReference>
<sequence>MPNRTRLSVLLLISTLPVMTGAVLSPVLPDLCSAFGGGQSVETWTRWVLTTPALFTAIGAPLAGALADRTGRRPVLLGSLLLFAGSGSMGALLGSLPAITASRAVLGLAAGGIGTAATTLIVDYYDDAQSRVLGGQAAVMALSAMLYTVLGGLLTDLSWRAPFGIYLIGFAVFWPASALLPEPTPAAEPESSPAAFPFENPEGSEKSIGWRRVGILYGLAFLGLAVFNLIRVELPYALRTMGLQSGFWIAVVLSGGTVTGALASAGYDRVQARMGSRETLAAALGLFATGFGTIAAAGTPTTAVSGVALAGGGMGLLVPSLSDGVGKAAPQEVRGRLMGGLSTLRNMGRFASPLLAAPALVGTGGSAPFIGGALISGVLALGFLTWTAACRLPGALQALARGGSAAQPSSGKDKQHSEPEPVLCRT</sequence>
<comment type="subcellular location">
    <subcellularLocation>
        <location evidence="1">Cell membrane</location>
        <topology evidence="1">Multi-pass membrane protein</topology>
    </subcellularLocation>
</comment>
<feature type="region of interest" description="Disordered" evidence="6">
    <location>
        <begin position="403"/>
        <end position="426"/>
    </location>
</feature>
<dbReference type="AlphaFoldDB" id="A0A9X2ZS71"/>
<evidence type="ECO:0000259" key="8">
    <source>
        <dbReference type="PROSITE" id="PS50850"/>
    </source>
</evidence>
<keyword evidence="3 7" id="KW-0812">Transmembrane</keyword>